<evidence type="ECO:0000259" key="1">
    <source>
        <dbReference type="Pfam" id="PF09371"/>
    </source>
</evidence>
<dbReference type="GO" id="GO:0006412">
    <property type="term" value="P:translation"/>
    <property type="evidence" value="ECO:0007669"/>
    <property type="project" value="TreeGrafter"/>
</dbReference>
<dbReference type="Gene3D" id="1.10.10.650">
    <property type="entry name" value="RuvA domain 2-like"/>
    <property type="match status" value="1"/>
</dbReference>
<dbReference type="PANTHER" id="PTHR10724">
    <property type="entry name" value="30S RIBOSOMAL PROTEIN S1"/>
    <property type="match status" value="1"/>
</dbReference>
<dbReference type="AlphaFoldDB" id="A0A379FKW8"/>
<dbReference type="Gene3D" id="1.10.3500.10">
    <property type="entry name" value="Tex N-terminal region-like"/>
    <property type="match status" value="1"/>
</dbReference>
<gene>
    <name evidence="3" type="primary">yhgF_2</name>
    <name evidence="3" type="ORF">NCTC11801_00225</name>
</gene>
<feature type="domain" description="Tex-like protein N-terminal" evidence="1">
    <location>
        <begin position="4"/>
        <end position="77"/>
    </location>
</feature>
<dbReference type="InterPro" id="IPR023319">
    <property type="entry name" value="Tex-like_HTH_dom_sf"/>
</dbReference>
<dbReference type="SUPFAM" id="SSF158832">
    <property type="entry name" value="Tex N-terminal region-like"/>
    <property type="match status" value="1"/>
</dbReference>
<feature type="domain" description="Tex-like central region" evidence="2">
    <location>
        <begin position="132"/>
        <end position="201"/>
    </location>
</feature>
<dbReference type="Pfam" id="PF22706">
    <property type="entry name" value="Tex_central_region"/>
    <property type="match status" value="1"/>
</dbReference>
<dbReference type="GO" id="GO:0005829">
    <property type="term" value="C:cytosol"/>
    <property type="evidence" value="ECO:0007669"/>
    <property type="project" value="TreeGrafter"/>
</dbReference>
<dbReference type="PANTHER" id="PTHR10724:SF10">
    <property type="entry name" value="S1 RNA-BINDING DOMAIN-CONTAINING PROTEIN 1"/>
    <property type="match status" value="1"/>
</dbReference>
<dbReference type="GO" id="GO:0003729">
    <property type="term" value="F:mRNA binding"/>
    <property type="evidence" value="ECO:0007669"/>
    <property type="project" value="TreeGrafter"/>
</dbReference>
<dbReference type="Pfam" id="PF09371">
    <property type="entry name" value="Tex_N"/>
    <property type="match status" value="1"/>
</dbReference>
<evidence type="ECO:0000259" key="2">
    <source>
        <dbReference type="Pfam" id="PF22706"/>
    </source>
</evidence>
<sequence>MNETLSQIIAAELQAQPKQVFSAITLLDEGNTVPFIARYRKEVTGGLDDTQLRQLESRLGYLRELNDRKQTILKSIEEQGKLTPELASAIDTTLNKTELEDLYLPYKPKRRTRGQIAIEAGLEPLADTLWNDPNQSPDELAKTYIDADKGVADVKAALDGARYILMERFAEDAALLAKVRDYIWKNAHLVSVVAEGKQEEGGEI</sequence>
<evidence type="ECO:0000313" key="3">
    <source>
        <dbReference type="EMBL" id="SUC29331.1"/>
    </source>
</evidence>
<dbReference type="InterPro" id="IPR055179">
    <property type="entry name" value="Tex-like_central_region"/>
</dbReference>
<evidence type="ECO:0000313" key="4">
    <source>
        <dbReference type="Proteomes" id="UP000254208"/>
    </source>
</evidence>
<organism evidence="3 4">
    <name type="scientific">Providencia rettgeri</name>
    <dbReference type="NCBI Taxonomy" id="587"/>
    <lineage>
        <taxon>Bacteria</taxon>
        <taxon>Pseudomonadati</taxon>
        <taxon>Pseudomonadota</taxon>
        <taxon>Gammaproteobacteria</taxon>
        <taxon>Enterobacterales</taxon>
        <taxon>Morganellaceae</taxon>
        <taxon>Providencia</taxon>
    </lineage>
</organism>
<dbReference type="InterPro" id="IPR023323">
    <property type="entry name" value="Tex-like_dom_sf"/>
</dbReference>
<dbReference type="FunFam" id="1.10.10.650:FF:000001">
    <property type="entry name" value="S1 RNA-binding domain 1"/>
    <property type="match status" value="1"/>
</dbReference>
<proteinExistence type="predicted"/>
<dbReference type="EMBL" id="UGTZ01000001">
    <property type="protein sequence ID" value="SUC29331.1"/>
    <property type="molecule type" value="Genomic_DNA"/>
</dbReference>
<dbReference type="GO" id="GO:0003735">
    <property type="term" value="F:structural constituent of ribosome"/>
    <property type="evidence" value="ECO:0007669"/>
    <property type="project" value="TreeGrafter"/>
</dbReference>
<protein>
    <submittedName>
        <fullName evidence="3">Tex-like protein N-terminal domain</fullName>
    </submittedName>
</protein>
<dbReference type="Proteomes" id="UP000254208">
    <property type="component" value="Unassembled WGS sequence"/>
</dbReference>
<name>A0A379FKW8_PRORE</name>
<dbReference type="InterPro" id="IPR018974">
    <property type="entry name" value="Tex-like_N"/>
</dbReference>
<dbReference type="InterPro" id="IPR050437">
    <property type="entry name" value="Ribos_protein_bS1-like"/>
</dbReference>
<accession>A0A379FKW8</accession>
<reference evidence="3 4" key="1">
    <citation type="submission" date="2018-06" db="EMBL/GenBank/DDBJ databases">
        <authorList>
            <consortium name="Pathogen Informatics"/>
            <person name="Doyle S."/>
        </authorList>
    </citation>
    <scope>NUCLEOTIDE SEQUENCE [LARGE SCALE GENOMIC DNA]</scope>
    <source>
        <strain evidence="3 4">NCTC11801</strain>
    </source>
</reference>